<dbReference type="EMBL" id="NJAJ01000036">
    <property type="protein sequence ID" value="PHM64125.1"/>
    <property type="molecule type" value="Genomic_DNA"/>
</dbReference>
<keyword evidence="2" id="KW-1185">Reference proteome</keyword>
<protein>
    <submittedName>
        <fullName evidence="1">Uncharacterized protein</fullName>
    </submittedName>
</protein>
<comment type="caution">
    <text evidence="1">The sequence shown here is derived from an EMBL/GenBank/DDBJ whole genome shotgun (WGS) entry which is preliminary data.</text>
</comment>
<evidence type="ECO:0000313" key="1">
    <source>
        <dbReference type="EMBL" id="PHM64125.1"/>
    </source>
</evidence>
<dbReference type="AlphaFoldDB" id="A0A2D0KLC1"/>
<dbReference type="RefSeq" id="WP_141554526.1">
    <property type="nucleotide sequence ID" value="NZ_CAWNRH010000111.1"/>
</dbReference>
<name>A0A2D0KLC1_9GAMM</name>
<organism evidence="1 2">
    <name type="scientific">Xenorhabdus stockiae</name>
    <dbReference type="NCBI Taxonomy" id="351614"/>
    <lineage>
        <taxon>Bacteria</taxon>
        <taxon>Pseudomonadati</taxon>
        <taxon>Pseudomonadota</taxon>
        <taxon>Gammaproteobacteria</taxon>
        <taxon>Enterobacterales</taxon>
        <taxon>Morganellaceae</taxon>
        <taxon>Xenorhabdus</taxon>
    </lineage>
</organism>
<sequence>MDHKTIKGRIKAIDWSSFNTAGGAATSVPEHLMQLLSDDIDEAKKAIFQLDWGLCHQHVSISSAALPALPFLLEMIGHTKENISIEILDLISGLSDCIKHIPDYTGSIPDYVFEIQKILISKIPRFERLSKHKNKDIAFYSSEIIKDLTQSKDTAR</sequence>
<evidence type="ECO:0000313" key="2">
    <source>
        <dbReference type="Proteomes" id="UP000222366"/>
    </source>
</evidence>
<proteinExistence type="predicted"/>
<reference evidence="1 2" key="1">
    <citation type="journal article" date="2017" name="Nat. Microbiol.">
        <title>Natural product diversity associated with the nematode symbionts Photorhabdus and Xenorhabdus.</title>
        <authorList>
            <person name="Tobias N.J."/>
            <person name="Wolff H."/>
            <person name="Djahanschiri B."/>
            <person name="Grundmann F."/>
            <person name="Kronenwerth M."/>
            <person name="Shi Y.M."/>
            <person name="Simonyi S."/>
            <person name="Grun P."/>
            <person name="Shapiro-Ilan D."/>
            <person name="Pidot S.J."/>
            <person name="Stinear T.P."/>
            <person name="Ebersberger I."/>
            <person name="Bode H.B."/>
        </authorList>
    </citation>
    <scope>NUCLEOTIDE SEQUENCE [LARGE SCALE GENOMIC DNA]</scope>
    <source>
        <strain evidence="1 2">DSM 17904</strain>
    </source>
</reference>
<accession>A0A2D0KLC1</accession>
<dbReference type="InterPro" id="IPR016024">
    <property type="entry name" value="ARM-type_fold"/>
</dbReference>
<dbReference type="SUPFAM" id="SSF48371">
    <property type="entry name" value="ARM repeat"/>
    <property type="match status" value="1"/>
</dbReference>
<dbReference type="Proteomes" id="UP000222366">
    <property type="component" value="Unassembled WGS sequence"/>
</dbReference>
<gene>
    <name evidence="1" type="ORF">Xsto_03322</name>
</gene>